<dbReference type="InterPro" id="IPR048711">
    <property type="entry name" value="WHD_Rv2258c"/>
</dbReference>
<reference evidence="3 4" key="1">
    <citation type="submission" date="2019-12" db="EMBL/GenBank/DDBJ databases">
        <authorList>
            <person name="Yuan C.-G."/>
        </authorList>
    </citation>
    <scope>NUCLEOTIDE SEQUENCE [LARGE SCALE GENOMIC DNA]</scope>
    <source>
        <strain evidence="3 4">KCTC 23863</strain>
    </source>
</reference>
<keyword evidence="3" id="KW-0808">Transferase</keyword>
<dbReference type="PANTHER" id="PTHR45128:SF1">
    <property type="entry name" value="S-ADENOSYLMETHIONINE-DEPENDENT METHYLTRANSFERASE RV2258C"/>
    <property type="match status" value="1"/>
</dbReference>
<dbReference type="InterPro" id="IPR029063">
    <property type="entry name" value="SAM-dependent_MTases_sf"/>
</dbReference>
<dbReference type="SUPFAM" id="SSF46785">
    <property type="entry name" value="Winged helix' DNA-binding domain"/>
    <property type="match status" value="1"/>
</dbReference>
<dbReference type="PANTHER" id="PTHR45128">
    <property type="entry name" value="METHYLTRANSFERASE TYPE 11"/>
    <property type="match status" value="1"/>
</dbReference>
<dbReference type="RefSeq" id="WP_160884315.1">
    <property type="nucleotide sequence ID" value="NZ_WURB01000005.1"/>
</dbReference>
<dbReference type="InterPro" id="IPR036390">
    <property type="entry name" value="WH_DNA-bd_sf"/>
</dbReference>
<comment type="caution">
    <text evidence="3">The sequence shown here is derived from an EMBL/GenBank/DDBJ whole genome shotgun (WGS) entry which is preliminary data.</text>
</comment>
<dbReference type="GO" id="GO:0032259">
    <property type="term" value="P:methylation"/>
    <property type="evidence" value="ECO:0007669"/>
    <property type="project" value="UniProtKB-KW"/>
</dbReference>
<organism evidence="3 4">
    <name type="scientific">Microvirga makkahensis</name>
    <dbReference type="NCBI Taxonomy" id="1128670"/>
    <lineage>
        <taxon>Bacteria</taxon>
        <taxon>Pseudomonadati</taxon>
        <taxon>Pseudomonadota</taxon>
        <taxon>Alphaproteobacteria</taxon>
        <taxon>Hyphomicrobiales</taxon>
        <taxon>Methylobacteriaceae</taxon>
        <taxon>Microvirga</taxon>
    </lineage>
</organism>
<evidence type="ECO:0000313" key="4">
    <source>
        <dbReference type="Proteomes" id="UP000436483"/>
    </source>
</evidence>
<gene>
    <name evidence="3" type="ORF">GR328_09780</name>
</gene>
<dbReference type="Gene3D" id="1.10.10.10">
    <property type="entry name" value="Winged helix-like DNA-binding domain superfamily/Winged helix DNA-binding domain"/>
    <property type="match status" value="1"/>
</dbReference>
<dbReference type="SUPFAM" id="SSF53335">
    <property type="entry name" value="S-adenosyl-L-methionine-dependent methyltransferases"/>
    <property type="match status" value="1"/>
</dbReference>
<name>A0A7X3MRM5_9HYPH</name>
<dbReference type="InterPro" id="IPR053173">
    <property type="entry name" value="SAM-binding_MTase"/>
</dbReference>
<evidence type="ECO:0000259" key="2">
    <source>
        <dbReference type="Pfam" id="PF21320"/>
    </source>
</evidence>
<accession>A0A7X3MRM5</accession>
<dbReference type="InterPro" id="IPR036388">
    <property type="entry name" value="WH-like_DNA-bd_sf"/>
</dbReference>
<keyword evidence="4" id="KW-1185">Reference proteome</keyword>
<dbReference type="Proteomes" id="UP000436483">
    <property type="component" value="Unassembled WGS sequence"/>
</dbReference>
<dbReference type="OrthoDB" id="9071885at2"/>
<dbReference type="CDD" id="cd02440">
    <property type="entry name" value="AdoMet_MTases"/>
    <property type="match status" value="1"/>
</dbReference>
<keyword evidence="3" id="KW-0489">Methyltransferase</keyword>
<dbReference type="Gene3D" id="3.40.50.150">
    <property type="entry name" value="Vaccinia Virus protein VP39"/>
    <property type="match status" value="1"/>
</dbReference>
<feature type="domain" description="Methyltransferase" evidence="1">
    <location>
        <begin position="180"/>
        <end position="290"/>
    </location>
</feature>
<sequence>MSQQSAGTHRLDQQTAEAFAARAADIVNSGAIAIMLSIGHRTGLFDTMAKMSPSTSIQIARAAELSERYVREWLAALVTGGIVTYDPARKTYTLPAEHAASLTREGSLGNLALYGQHVALLGVVQERVISCFETGAGTTYDNYPCFHQIMAEDSGLTVVAQLFDTVLPLVPGLAERLAVGIDMLDAGCGQGRAIIAMAERFPNSRFAGYDLCGDAIEDASRAAAAAGLTNVRFARRDLTDWSEEACYDCITTFDAVHDQKDPQDFLRRLHRALRQDGVYLMQDIGGSARLENNIDFPMASFLYAISCAHCTPVSLGQGGAGLGTMWGWETAESMLRQAGFSDIGRHTLPNDPMNVWFVARTSRPDEAADGSSAEEA</sequence>
<proteinExistence type="predicted"/>
<evidence type="ECO:0000313" key="3">
    <source>
        <dbReference type="EMBL" id="MXQ11740.1"/>
    </source>
</evidence>
<dbReference type="InterPro" id="IPR025714">
    <property type="entry name" value="Methyltranfer_dom"/>
</dbReference>
<dbReference type="EMBL" id="WURB01000005">
    <property type="protein sequence ID" value="MXQ11740.1"/>
    <property type="molecule type" value="Genomic_DNA"/>
</dbReference>
<dbReference type="Pfam" id="PF21320">
    <property type="entry name" value="WHD_Rv2258c"/>
    <property type="match status" value="1"/>
</dbReference>
<dbReference type="AlphaFoldDB" id="A0A7X3MRM5"/>
<dbReference type="GO" id="GO:0008168">
    <property type="term" value="F:methyltransferase activity"/>
    <property type="evidence" value="ECO:0007669"/>
    <property type="project" value="UniProtKB-KW"/>
</dbReference>
<evidence type="ECO:0000259" key="1">
    <source>
        <dbReference type="Pfam" id="PF13847"/>
    </source>
</evidence>
<reference evidence="3 4" key="2">
    <citation type="submission" date="2020-01" db="EMBL/GenBank/DDBJ databases">
        <title>Microvirga sp. nov., an arsenate reduction bacterium isolated from Tibet hotspring sediments.</title>
        <authorList>
            <person name="Xian W.-D."/>
            <person name="Li W.-J."/>
        </authorList>
    </citation>
    <scope>NUCLEOTIDE SEQUENCE [LARGE SCALE GENOMIC DNA]</scope>
    <source>
        <strain evidence="3 4">KCTC 23863</strain>
    </source>
</reference>
<dbReference type="Pfam" id="PF13847">
    <property type="entry name" value="Methyltransf_31"/>
    <property type="match status" value="1"/>
</dbReference>
<feature type="domain" description="S-adenosylmethionine-dependent methyltransferase Rv2258c-like winged HTH" evidence="2">
    <location>
        <begin position="30"/>
        <end position="104"/>
    </location>
</feature>
<protein>
    <submittedName>
        <fullName evidence="3">Methyltransferase domain-containing protein</fullName>
    </submittedName>
</protein>